<feature type="transmembrane region" description="Helical" evidence="1">
    <location>
        <begin position="97"/>
        <end position="117"/>
    </location>
</feature>
<keyword evidence="1" id="KW-0812">Transmembrane</keyword>
<feature type="transmembrane region" description="Helical" evidence="1">
    <location>
        <begin position="239"/>
        <end position="256"/>
    </location>
</feature>
<feature type="transmembrane region" description="Helical" evidence="1">
    <location>
        <begin position="384"/>
        <end position="404"/>
    </location>
</feature>
<evidence type="ECO:0000313" key="2">
    <source>
        <dbReference type="EMBL" id="MBM6928198.1"/>
    </source>
</evidence>
<sequence length="409" mass="44700">MIFLIITIAMLITLFLLRRHQPIGIAILVGGLFIWLCTDPTIKELTGAVTRMLSLPRNYDLVGALYLVICLEIQLRKSGCLAGMVEALSRMFSSRRFTLAVMPAFLGLLPSIGGARFSAPIVEEASKGFEVKPEDKAAINFWFRHIFEFSSPLVPGMILACGIAGVKVGDLIVHLGYLTIAAFLLGWIFMVRGLKQTDNIKKEISVEEAKRHNVDFILALTPVIANVTLMVAFGLQASVSMVIVVLAMIPVLMAFNRHVSIKEIFVGALDWKMFVNVICILTFIQLLDQTGVLAQLVAAFEASPLPVPVIIGILSFIIGLLTGISQGHVAIMMPIVAGLSMGDLDLVGVAMVFGVAGQMITPTHLCFTITVDYFKSDFFKTLKLVLLAQIPLSGLFIVVSYFTWGKSFF</sequence>
<dbReference type="RefSeq" id="WP_205049799.1">
    <property type="nucleotide sequence ID" value="NZ_JACJKX010000003.1"/>
</dbReference>
<evidence type="ECO:0000256" key="1">
    <source>
        <dbReference type="SAM" id="Phobius"/>
    </source>
</evidence>
<name>A0ABS2GQT8_9BURK</name>
<keyword evidence="3" id="KW-1185">Reference proteome</keyword>
<accession>A0ABS2GQT8</accession>
<keyword evidence="1" id="KW-1133">Transmembrane helix</keyword>
<dbReference type="PANTHER" id="PTHR39556:SF1">
    <property type="entry name" value="PROTEIN, PUTATIVE-RELATED"/>
    <property type="match status" value="1"/>
</dbReference>
<protein>
    <submittedName>
        <fullName evidence="2">DUF401 family protein</fullName>
    </submittedName>
</protein>
<keyword evidence="1" id="KW-0472">Membrane</keyword>
<feature type="transmembrane region" description="Helical" evidence="1">
    <location>
        <begin position="172"/>
        <end position="194"/>
    </location>
</feature>
<comment type="caution">
    <text evidence="2">The sequence shown here is derived from an EMBL/GenBank/DDBJ whole genome shotgun (WGS) entry which is preliminary data.</text>
</comment>
<gene>
    <name evidence="2" type="ORF">H5985_02795</name>
</gene>
<feature type="transmembrane region" description="Helical" evidence="1">
    <location>
        <begin position="268"/>
        <end position="287"/>
    </location>
</feature>
<proteinExistence type="predicted"/>
<dbReference type="EMBL" id="JACJKX010000003">
    <property type="protein sequence ID" value="MBM6928198.1"/>
    <property type="molecule type" value="Genomic_DNA"/>
</dbReference>
<dbReference type="Pfam" id="PF04165">
    <property type="entry name" value="DUF401"/>
    <property type="match status" value="1"/>
</dbReference>
<feature type="transmembrane region" description="Helical" evidence="1">
    <location>
        <begin position="214"/>
        <end position="233"/>
    </location>
</feature>
<reference evidence="2 3" key="1">
    <citation type="journal article" date="2021" name="Sci. Rep.">
        <title>The distribution of antibiotic resistance genes in chicken gut microbiota commensals.</title>
        <authorList>
            <person name="Juricova H."/>
            <person name="Matiasovicova J."/>
            <person name="Kubasova T."/>
            <person name="Cejkova D."/>
            <person name="Rychlik I."/>
        </authorList>
    </citation>
    <scope>NUCLEOTIDE SEQUENCE [LARGE SCALE GENOMIC DNA]</scope>
    <source>
        <strain evidence="2 3">An562</strain>
    </source>
</reference>
<feature type="transmembrane region" description="Helical" evidence="1">
    <location>
        <begin position="307"/>
        <end position="324"/>
    </location>
</feature>
<dbReference type="InterPro" id="IPR007294">
    <property type="entry name" value="DUF401"/>
</dbReference>
<dbReference type="Proteomes" id="UP000777002">
    <property type="component" value="Unassembled WGS sequence"/>
</dbReference>
<evidence type="ECO:0000313" key="3">
    <source>
        <dbReference type="Proteomes" id="UP000777002"/>
    </source>
</evidence>
<feature type="transmembrane region" description="Helical" evidence="1">
    <location>
        <begin position="20"/>
        <end position="38"/>
    </location>
</feature>
<organism evidence="2 3">
    <name type="scientific">Parasutterella secunda</name>
    <dbReference type="NCBI Taxonomy" id="626947"/>
    <lineage>
        <taxon>Bacteria</taxon>
        <taxon>Pseudomonadati</taxon>
        <taxon>Pseudomonadota</taxon>
        <taxon>Betaproteobacteria</taxon>
        <taxon>Burkholderiales</taxon>
        <taxon>Sutterellaceae</taxon>
        <taxon>Parasutterella</taxon>
    </lineage>
</organism>
<dbReference type="PANTHER" id="PTHR39556">
    <property type="entry name" value="PROTEIN, PUTATIVE-RELATED"/>
    <property type="match status" value="1"/>
</dbReference>